<name>A0ABV1HLW8_9FIRM</name>
<dbReference type="EMBL" id="JBBMFJ010000017">
    <property type="protein sequence ID" value="MEQ2563317.1"/>
    <property type="molecule type" value="Genomic_DNA"/>
</dbReference>
<dbReference type="RefSeq" id="WP_349229477.1">
    <property type="nucleotide sequence ID" value="NZ_JBBMFJ010000017.1"/>
</dbReference>
<proteinExistence type="predicted"/>
<comment type="caution">
    <text evidence="1">The sequence shown here is derived from an EMBL/GenBank/DDBJ whole genome shotgun (WGS) entry which is preliminary data.</text>
</comment>
<accession>A0ABV1HLW8</accession>
<keyword evidence="2" id="KW-1185">Reference proteome</keyword>
<dbReference type="Proteomes" id="UP001437460">
    <property type="component" value="Unassembled WGS sequence"/>
</dbReference>
<reference evidence="1 2" key="1">
    <citation type="submission" date="2024-03" db="EMBL/GenBank/DDBJ databases">
        <title>Human intestinal bacterial collection.</title>
        <authorList>
            <person name="Pauvert C."/>
            <person name="Hitch T.C.A."/>
            <person name="Clavel T."/>
        </authorList>
    </citation>
    <scope>NUCLEOTIDE SEQUENCE [LARGE SCALE GENOMIC DNA]</scope>
    <source>
        <strain evidence="1 2">CLA-AP-H27</strain>
    </source>
</reference>
<gene>
    <name evidence="1" type="ORF">WMO41_09140</name>
</gene>
<protein>
    <submittedName>
        <fullName evidence="1">Uncharacterized protein</fullName>
    </submittedName>
</protein>
<evidence type="ECO:0000313" key="2">
    <source>
        <dbReference type="Proteomes" id="UP001437460"/>
    </source>
</evidence>
<organism evidence="1 2">
    <name type="scientific">Ventrimonas faecis</name>
    <dbReference type="NCBI Taxonomy" id="3133170"/>
    <lineage>
        <taxon>Bacteria</taxon>
        <taxon>Bacillati</taxon>
        <taxon>Bacillota</taxon>
        <taxon>Clostridia</taxon>
        <taxon>Lachnospirales</taxon>
        <taxon>Lachnospiraceae</taxon>
        <taxon>Ventrimonas</taxon>
    </lineage>
</organism>
<evidence type="ECO:0000313" key="1">
    <source>
        <dbReference type="EMBL" id="MEQ2563317.1"/>
    </source>
</evidence>
<sequence length="90" mass="10278">MEAECHTHIRKTVGEFSAYLPQRSDHGGCAHGYGKTTAVNWYLAECTRTETLKVIRISVYSDNLAIFWRSVQDAFARAGFVFLRDYICPE</sequence>